<evidence type="ECO:0000313" key="5">
    <source>
        <dbReference type="Proteomes" id="UP000514752"/>
    </source>
</evidence>
<feature type="active site" description="Charge relay system" evidence="2">
    <location>
        <position position="143"/>
    </location>
</feature>
<evidence type="ECO:0000259" key="3">
    <source>
        <dbReference type="Pfam" id="PF00561"/>
    </source>
</evidence>
<dbReference type="RefSeq" id="WP_182122738.1">
    <property type="nucleotide sequence ID" value="NZ_CP059567.1"/>
</dbReference>
<keyword evidence="4" id="KW-0378">Hydrolase</keyword>
<dbReference type="Gene3D" id="3.40.50.1820">
    <property type="entry name" value="alpha/beta hydrolase"/>
    <property type="match status" value="1"/>
</dbReference>
<evidence type="ECO:0000256" key="1">
    <source>
        <dbReference type="ARBA" id="ARBA00010884"/>
    </source>
</evidence>
<dbReference type="GO" id="GO:0034338">
    <property type="term" value="F:short-chain carboxylesterase activity"/>
    <property type="evidence" value="ECO:0007669"/>
    <property type="project" value="TreeGrafter"/>
</dbReference>
<dbReference type="KEGG" id="nsg:H3L94_03935"/>
<dbReference type="Proteomes" id="UP000514752">
    <property type="component" value="Chromosome"/>
</dbReference>
<accession>A0A7D7S5X5</accession>
<dbReference type="Pfam" id="PF00561">
    <property type="entry name" value="Abhydrolase_1"/>
    <property type="match status" value="1"/>
</dbReference>
<organism evidence="4 5">
    <name type="scientific">Neisseria shayeganii</name>
    <dbReference type="NCBI Taxonomy" id="607712"/>
    <lineage>
        <taxon>Bacteria</taxon>
        <taxon>Pseudomonadati</taxon>
        <taxon>Pseudomonadota</taxon>
        <taxon>Betaproteobacteria</taxon>
        <taxon>Neisseriales</taxon>
        <taxon>Neisseriaceae</taxon>
        <taxon>Neisseria</taxon>
    </lineage>
</organism>
<evidence type="ECO:0000256" key="2">
    <source>
        <dbReference type="PIRSR" id="PIRSR005211-1"/>
    </source>
</evidence>
<feature type="active site" description="Charge relay system" evidence="2">
    <location>
        <position position="296"/>
    </location>
</feature>
<dbReference type="InterPro" id="IPR000073">
    <property type="entry name" value="AB_hydrolase_1"/>
</dbReference>
<dbReference type="EMBL" id="CP059567">
    <property type="protein sequence ID" value="QMT41186.1"/>
    <property type="molecule type" value="Genomic_DNA"/>
</dbReference>
<dbReference type="PIRSF" id="PIRSF005211">
    <property type="entry name" value="Ab_hydro_YheT"/>
    <property type="match status" value="1"/>
</dbReference>
<dbReference type="InterPro" id="IPR012020">
    <property type="entry name" value="ABHD4"/>
</dbReference>
<reference evidence="4 5" key="1">
    <citation type="submission" date="2020-07" db="EMBL/GenBank/DDBJ databases">
        <title>Genomic diversity of species in the Neisseriaceae family.</title>
        <authorList>
            <person name="Vincent A.T."/>
            <person name="Bernet E."/>
            <person name="Veyrier F.J."/>
        </authorList>
    </citation>
    <scope>NUCLEOTIDE SEQUENCE [LARGE SCALE GENOMIC DNA]</scope>
    <source>
        <strain evidence="4 5">DSM 22244</strain>
    </source>
</reference>
<feature type="active site" description="Charge relay system" evidence="2">
    <location>
        <position position="268"/>
    </location>
</feature>
<sequence length="322" mass="35543">MPNDILRQLPTYRAPFWLRGGHAQSIWPKLIQPPLPAYRRELLPDSTGETEVAYDFIDGREADAPLVMLFHGLEGDSGSHYARALMHAVRQRGWHGVVAHFRGCGGVPNRARIYYHSGDSREIGHMLGLMAARYPRIYAAGVSLGGNALAKYLGEQQDRALPQAAAVISAPLDLAAASVCLEHGLSKALYAPYFLRSLLPKTAATHRRFPQADHQAVQAARSLTDFDNAFTAPVHGFADAAAYYRLSSAKPLLRHIRVPTLILNARNDPFMPPASLPQAHEVSDSVTLLQPEHGGHAGFPQARHLNWLPHTLLRYFELSPPR</sequence>
<dbReference type="InterPro" id="IPR029058">
    <property type="entry name" value="AB_hydrolase_fold"/>
</dbReference>
<name>A0A7D7S5X5_9NEIS</name>
<comment type="similarity">
    <text evidence="1">Belongs to the AB hydrolase superfamily. AB hydrolase 4 family.</text>
</comment>
<dbReference type="PANTHER" id="PTHR10794">
    <property type="entry name" value="ABHYDROLASE DOMAIN-CONTAINING PROTEIN"/>
    <property type="match status" value="1"/>
</dbReference>
<gene>
    <name evidence="4" type="ORF">H3L94_03935</name>
</gene>
<dbReference type="PANTHER" id="PTHR10794:SF94">
    <property type="entry name" value="ESTERASE YHET-RELATED"/>
    <property type="match status" value="1"/>
</dbReference>
<evidence type="ECO:0000313" key="4">
    <source>
        <dbReference type="EMBL" id="QMT41186.1"/>
    </source>
</evidence>
<dbReference type="InterPro" id="IPR050960">
    <property type="entry name" value="AB_hydrolase_4_sf"/>
</dbReference>
<protein>
    <submittedName>
        <fullName evidence="4">Alpha/beta fold hydrolase</fullName>
    </submittedName>
</protein>
<dbReference type="AlphaFoldDB" id="A0A7D7S5X5"/>
<dbReference type="GO" id="GO:0047372">
    <property type="term" value="F:monoacylglycerol lipase activity"/>
    <property type="evidence" value="ECO:0007669"/>
    <property type="project" value="TreeGrafter"/>
</dbReference>
<dbReference type="SUPFAM" id="SSF53474">
    <property type="entry name" value="alpha/beta-Hydrolases"/>
    <property type="match status" value="1"/>
</dbReference>
<proteinExistence type="inferred from homology"/>
<feature type="domain" description="AB hydrolase-1" evidence="3">
    <location>
        <begin position="65"/>
        <end position="299"/>
    </location>
</feature>